<evidence type="ECO:0000256" key="1">
    <source>
        <dbReference type="SAM" id="Phobius"/>
    </source>
</evidence>
<sequence length="87" mass="9844">MPILNSKYAFLEADYTNPNLTQVKTVITESSNKFPQQSEFKKEGSITKTNFPPTMLLNVNWLVAWLIALPVDIYCIAIIVMFGGVKF</sequence>
<name>A0A3S0QQE4_9BACI</name>
<keyword evidence="1" id="KW-1133">Transmembrane helix</keyword>
<dbReference type="RefSeq" id="WP_126658518.1">
    <property type="nucleotide sequence ID" value="NZ_RYYR01000008.1"/>
</dbReference>
<proteinExistence type="predicted"/>
<accession>A0A3S0QQE4</accession>
<organism evidence="2 3">
    <name type="scientific">Lysinibacillus antri</name>
    <dbReference type="NCBI Taxonomy" id="2498145"/>
    <lineage>
        <taxon>Bacteria</taxon>
        <taxon>Bacillati</taxon>
        <taxon>Bacillota</taxon>
        <taxon>Bacilli</taxon>
        <taxon>Bacillales</taxon>
        <taxon>Bacillaceae</taxon>
        <taxon>Lysinibacillus</taxon>
    </lineage>
</organism>
<keyword evidence="3" id="KW-1185">Reference proteome</keyword>
<comment type="caution">
    <text evidence="2">The sequence shown here is derived from an EMBL/GenBank/DDBJ whole genome shotgun (WGS) entry which is preliminary data.</text>
</comment>
<reference evidence="2 3" key="1">
    <citation type="submission" date="2018-12" db="EMBL/GenBank/DDBJ databases">
        <title>Lysinibacillus antri sp. nov., isolated from a cave soil.</title>
        <authorList>
            <person name="Narsing Rao M.P."/>
            <person name="Zhang H."/>
            <person name="Dong Z.-Y."/>
            <person name="Niu X.-K."/>
            <person name="Zhang K."/>
            <person name="Fang B.-Z."/>
            <person name="Kang Y.-Q."/>
            <person name="Xiao M."/>
            <person name="Li W.-J."/>
        </authorList>
    </citation>
    <scope>NUCLEOTIDE SEQUENCE [LARGE SCALE GENOMIC DNA]</scope>
    <source>
        <strain evidence="2 3">SYSU K30002</strain>
    </source>
</reference>
<keyword evidence="1" id="KW-0472">Membrane</keyword>
<dbReference type="AlphaFoldDB" id="A0A3S0QQE4"/>
<gene>
    <name evidence="2" type="ORF">EK386_07500</name>
</gene>
<evidence type="ECO:0000313" key="3">
    <source>
        <dbReference type="Proteomes" id="UP000287910"/>
    </source>
</evidence>
<keyword evidence="1" id="KW-0812">Transmembrane</keyword>
<evidence type="ECO:0000313" key="2">
    <source>
        <dbReference type="EMBL" id="RUL53967.1"/>
    </source>
</evidence>
<dbReference type="Proteomes" id="UP000287910">
    <property type="component" value="Unassembled WGS sequence"/>
</dbReference>
<dbReference type="EMBL" id="RYYR01000008">
    <property type="protein sequence ID" value="RUL53967.1"/>
    <property type="molecule type" value="Genomic_DNA"/>
</dbReference>
<feature type="transmembrane region" description="Helical" evidence="1">
    <location>
        <begin position="62"/>
        <end position="85"/>
    </location>
</feature>
<protein>
    <submittedName>
        <fullName evidence="2">Uncharacterized protein</fullName>
    </submittedName>
</protein>